<dbReference type="Gene3D" id="3.40.630.10">
    <property type="entry name" value="Zn peptidases"/>
    <property type="match status" value="1"/>
</dbReference>
<evidence type="ECO:0000313" key="2">
    <source>
        <dbReference type="Proteomes" id="UP000003915"/>
    </source>
</evidence>
<dbReference type="Proteomes" id="UP000003915">
    <property type="component" value="Unassembled WGS sequence"/>
</dbReference>
<reference evidence="1 2" key="1">
    <citation type="journal article" date="2011" name="BMC Genomics">
        <title>Genome sequencing reveals diversification of virulence factor content and possible host adaptation in distinct subpopulations of Salmonella enterica.</title>
        <authorList>
            <person name="den Bakker H.C."/>
            <person name="Moreno Switt A.I."/>
            <person name="Govoni G."/>
            <person name="Cummings C.A."/>
            <person name="Ranieri M.L."/>
            <person name="Degoricija L."/>
            <person name="Hoelzer K."/>
            <person name="Rodriguez-Rivera L.D."/>
            <person name="Brown S."/>
            <person name="Bolchacova E."/>
            <person name="Furtado M.R."/>
            <person name="Wiedmann M."/>
        </authorList>
    </citation>
    <scope>NUCLEOTIDE SEQUENCE [LARGE SCALE GENOMIC DNA]</scope>
    <source>
        <strain evidence="1 2">R8-3404</strain>
    </source>
</reference>
<sequence>MDNFLALTLSGTTPRVTQGKGAGFRWRWLSHGLLELTPDAPVDRDRALILSARRSTAR</sequence>
<gene>
    <name evidence="1" type="ORF">LTSEUGA_2704</name>
</gene>
<dbReference type="GO" id="GO:0009017">
    <property type="term" value="F:succinylglutamate desuccinylase activity"/>
    <property type="evidence" value="ECO:0007669"/>
    <property type="project" value="UniProtKB-EC"/>
</dbReference>
<organism evidence="1 2">
    <name type="scientific">Salmonella enterica subsp. enterica serovar Uganda str. R8-3404</name>
    <dbReference type="NCBI Taxonomy" id="913083"/>
    <lineage>
        <taxon>Bacteria</taxon>
        <taxon>Pseudomonadati</taxon>
        <taxon>Pseudomonadota</taxon>
        <taxon>Gammaproteobacteria</taxon>
        <taxon>Enterobacterales</taxon>
        <taxon>Enterobacteriaceae</taxon>
        <taxon>Salmonella</taxon>
    </lineage>
</organism>
<keyword evidence="1" id="KW-0378">Hydrolase</keyword>
<proteinExistence type="predicted"/>
<dbReference type="EC" id="3.5.1.96" evidence="1"/>
<dbReference type="EMBL" id="AFCV01000701">
    <property type="protein sequence ID" value="EHC91392.1"/>
    <property type="molecule type" value="Genomic_DNA"/>
</dbReference>
<protein>
    <submittedName>
        <fullName evidence="1">Succinylglutamate desuccinylase</fullName>
        <ecNumber evidence="1">3.5.1.96</ecNumber>
    </submittedName>
</protein>
<dbReference type="AlphaFoldDB" id="A0A6C8H1E9"/>
<name>A0A6C8H1E9_SALET</name>
<accession>A0A6C8H1E9</accession>
<comment type="caution">
    <text evidence="1">The sequence shown here is derived from an EMBL/GenBank/DDBJ whole genome shotgun (WGS) entry which is preliminary data.</text>
</comment>
<evidence type="ECO:0000313" key="1">
    <source>
        <dbReference type="EMBL" id="EHC91392.1"/>
    </source>
</evidence>